<keyword evidence="2" id="KW-0732">Signal</keyword>
<feature type="compositionally biased region" description="Basic and acidic residues" evidence="1">
    <location>
        <begin position="39"/>
        <end position="53"/>
    </location>
</feature>
<feature type="region of interest" description="Disordered" evidence="1">
    <location>
        <begin position="31"/>
        <end position="60"/>
    </location>
</feature>
<evidence type="ECO:0000313" key="3">
    <source>
        <dbReference type="EMBL" id="KJZ71024.1"/>
    </source>
</evidence>
<name>A0A0F8A312_9HYPO</name>
<organism evidence="3 4">
    <name type="scientific">Hirsutella minnesotensis 3608</name>
    <dbReference type="NCBI Taxonomy" id="1043627"/>
    <lineage>
        <taxon>Eukaryota</taxon>
        <taxon>Fungi</taxon>
        <taxon>Dikarya</taxon>
        <taxon>Ascomycota</taxon>
        <taxon>Pezizomycotina</taxon>
        <taxon>Sordariomycetes</taxon>
        <taxon>Hypocreomycetidae</taxon>
        <taxon>Hypocreales</taxon>
        <taxon>Ophiocordycipitaceae</taxon>
        <taxon>Hirsutella</taxon>
    </lineage>
</organism>
<reference evidence="3 4" key="1">
    <citation type="journal article" date="2014" name="Genome Biol. Evol.">
        <title>Comparative genomics and transcriptomics analyses reveal divergent lifestyle features of nematode endoparasitic fungus Hirsutella minnesotensis.</title>
        <authorList>
            <person name="Lai Y."/>
            <person name="Liu K."/>
            <person name="Zhang X."/>
            <person name="Zhang X."/>
            <person name="Li K."/>
            <person name="Wang N."/>
            <person name="Shu C."/>
            <person name="Wu Y."/>
            <person name="Wang C."/>
            <person name="Bushley K.E."/>
            <person name="Xiang M."/>
            <person name="Liu X."/>
        </authorList>
    </citation>
    <scope>NUCLEOTIDE SEQUENCE [LARGE SCALE GENOMIC DNA]</scope>
    <source>
        <strain evidence="3 4">3608</strain>
    </source>
</reference>
<dbReference type="AlphaFoldDB" id="A0A0F8A312"/>
<proteinExistence type="predicted"/>
<dbReference type="Proteomes" id="UP000054481">
    <property type="component" value="Unassembled WGS sequence"/>
</dbReference>
<evidence type="ECO:0000256" key="2">
    <source>
        <dbReference type="SAM" id="SignalP"/>
    </source>
</evidence>
<protein>
    <submittedName>
        <fullName evidence="3">Uncharacterized protein</fullName>
    </submittedName>
</protein>
<accession>A0A0F8A312</accession>
<evidence type="ECO:0000313" key="4">
    <source>
        <dbReference type="Proteomes" id="UP000054481"/>
    </source>
</evidence>
<gene>
    <name evidence="3" type="ORF">HIM_09585</name>
</gene>
<feature type="signal peptide" evidence="2">
    <location>
        <begin position="1"/>
        <end position="17"/>
    </location>
</feature>
<keyword evidence="4" id="KW-1185">Reference proteome</keyword>
<sequence>MKTSIALATLLAGIVSAGVLRTGATGATECGGGGYPGGGKKEVHCKPGERREPNVWNPSGPDVCIPEGAVQ</sequence>
<feature type="chain" id="PRO_5002526408" evidence="2">
    <location>
        <begin position="18"/>
        <end position="71"/>
    </location>
</feature>
<evidence type="ECO:0000256" key="1">
    <source>
        <dbReference type="SAM" id="MobiDB-lite"/>
    </source>
</evidence>
<dbReference type="EMBL" id="KQ030593">
    <property type="protein sequence ID" value="KJZ71024.1"/>
    <property type="molecule type" value="Genomic_DNA"/>
</dbReference>